<dbReference type="EMBL" id="KB445821">
    <property type="protein sequence ID" value="EMD31210.1"/>
    <property type="molecule type" value="Genomic_DNA"/>
</dbReference>
<keyword evidence="1" id="KW-0560">Oxidoreductase</keyword>
<evidence type="ECO:0000313" key="4">
    <source>
        <dbReference type="EMBL" id="EMD31210.1"/>
    </source>
</evidence>
<sequence length="264" mass="29594">MPPCSPPARVLVTGANGYIGLWVIRFLLQRGFSVRGIVRNVEKGHTLERLLHSKESQTAQSFEFAIVDDLTKERIFDEVVRDVDVVIHTASPVRLNPDTWRDTVDPAVKGTQGILKSILKHGYRIKRVVITSSAGAVLVDTEDKVRWDLTTICPSMVFGPLPDDPASPAALTFSMNEFWTYVMGPEQGAEVYLNTVNNFVDVRDLAEVHVRALQVPEAGGERIIASSGPYTMQDWHEILGVDLRGMYETCKDIIEDFRQRGWIN</sequence>
<accession>M2QGP1</accession>
<dbReference type="Proteomes" id="UP000016930">
    <property type="component" value="Unassembled WGS sequence"/>
</dbReference>
<dbReference type="AlphaFoldDB" id="M2QGP1"/>
<dbReference type="HOGENOM" id="CLU_007383_9_2_1"/>
<keyword evidence="5" id="KW-1185">Reference proteome</keyword>
<name>M2QGP1_CERS8</name>
<dbReference type="InterPro" id="IPR036291">
    <property type="entry name" value="NAD(P)-bd_dom_sf"/>
</dbReference>
<evidence type="ECO:0000313" key="5">
    <source>
        <dbReference type="Proteomes" id="UP000016930"/>
    </source>
</evidence>
<evidence type="ECO:0000259" key="3">
    <source>
        <dbReference type="Pfam" id="PF01073"/>
    </source>
</evidence>
<proteinExistence type="inferred from homology"/>
<evidence type="ECO:0000256" key="1">
    <source>
        <dbReference type="ARBA" id="ARBA00023002"/>
    </source>
</evidence>
<dbReference type="SUPFAM" id="SSF51735">
    <property type="entry name" value="NAD(P)-binding Rossmann-fold domains"/>
    <property type="match status" value="1"/>
</dbReference>
<dbReference type="InterPro" id="IPR050425">
    <property type="entry name" value="NAD(P)_dehydrat-like"/>
</dbReference>
<protein>
    <recommendedName>
        <fullName evidence="3">3-beta hydroxysteroid dehydrogenase/isomerase domain-containing protein</fullName>
    </recommendedName>
</protein>
<dbReference type="GO" id="GO:0016616">
    <property type="term" value="F:oxidoreductase activity, acting on the CH-OH group of donors, NAD or NADP as acceptor"/>
    <property type="evidence" value="ECO:0007669"/>
    <property type="project" value="InterPro"/>
</dbReference>
<dbReference type="GO" id="GO:0006694">
    <property type="term" value="P:steroid biosynthetic process"/>
    <property type="evidence" value="ECO:0007669"/>
    <property type="project" value="InterPro"/>
</dbReference>
<feature type="domain" description="3-beta hydroxysteroid dehydrogenase/isomerase" evidence="3">
    <location>
        <begin position="11"/>
        <end position="139"/>
    </location>
</feature>
<dbReference type="Pfam" id="PF01073">
    <property type="entry name" value="3Beta_HSD"/>
    <property type="match status" value="1"/>
</dbReference>
<comment type="similarity">
    <text evidence="2">Belongs to the NAD(P)-dependent epimerase/dehydratase family. Dihydroflavonol-4-reductase subfamily.</text>
</comment>
<evidence type="ECO:0000256" key="2">
    <source>
        <dbReference type="ARBA" id="ARBA00023445"/>
    </source>
</evidence>
<dbReference type="STRING" id="914234.M2QGP1"/>
<dbReference type="InterPro" id="IPR002225">
    <property type="entry name" value="3Beta_OHSteriod_DH/Estase"/>
</dbReference>
<organism evidence="4 5">
    <name type="scientific">Ceriporiopsis subvermispora (strain B)</name>
    <name type="common">White-rot fungus</name>
    <name type="synonym">Gelatoporia subvermispora</name>
    <dbReference type="NCBI Taxonomy" id="914234"/>
    <lineage>
        <taxon>Eukaryota</taxon>
        <taxon>Fungi</taxon>
        <taxon>Dikarya</taxon>
        <taxon>Basidiomycota</taxon>
        <taxon>Agaricomycotina</taxon>
        <taxon>Agaricomycetes</taxon>
        <taxon>Polyporales</taxon>
        <taxon>Gelatoporiaceae</taxon>
        <taxon>Gelatoporia</taxon>
    </lineage>
</organism>
<reference evidence="4 5" key="1">
    <citation type="journal article" date="2012" name="Proc. Natl. Acad. Sci. U.S.A.">
        <title>Comparative genomics of Ceriporiopsis subvermispora and Phanerochaete chrysosporium provide insight into selective ligninolysis.</title>
        <authorList>
            <person name="Fernandez-Fueyo E."/>
            <person name="Ruiz-Duenas F.J."/>
            <person name="Ferreira P."/>
            <person name="Floudas D."/>
            <person name="Hibbett D.S."/>
            <person name="Canessa P."/>
            <person name="Larrondo L.F."/>
            <person name="James T.Y."/>
            <person name="Seelenfreund D."/>
            <person name="Lobos S."/>
            <person name="Polanco R."/>
            <person name="Tello M."/>
            <person name="Honda Y."/>
            <person name="Watanabe T."/>
            <person name="Watanabe T."/>
            <person name="Ryu J.S."/>
            <person name="Kubicek C.P."/>
            <person name="Schmoll M."/>
            <person name="Gaskell J."/>
            <person name="Hammel K.E."/>
            <person name="St John F.J."/>
            <person name="Vanden Wymelenberg A."/>
            <person name="Sabat G."/>
            <person name="Splinter BonDurant S."/>
            <person name="Syed K."/>
            <person name="Yadav J.S."/>
            <person name="Doddapaneni H."/>
            <person name="Subramanian V."/>
            <person name="Lavin J.L."/>
            <person name="Oguiza J.A."/>
            <person name="Perez G."/>
            <person name="Pisabarro A.G."/>
            <person name="Ramirez L."/>
            <person name="Santoyo F."/>
            <person name="Master E."/>
            <person name="Coutinho P.M."/>
            <person name="Henrissat B."/>
            <person name="Lombard V."/>
            <person name="Magnuson J.K."/>
            <person name="Kuees U."/>
            <person name="Hori C."/>
            <person name="Igarashi K."/>
            <person name="Samejima M."/>
            <person name="Held B.W."/>
            <person name="Barry K.W."/>
            <person name="LaButti K.M."/>
            <person name="Lapidus A."/>
            <person name="Lindquist E.A."/>
            <person name="Lucas S.M."/>
            <person name="Riley R."/>
            <person name="Salamov A.A."/>
            <person name="Hoffmeister D."/>
            <person name="Schwenk D."/>
            <person name="Hadar Y."/>
            <person name="Yarden O."/>
            <person name="de Vries R.P."/>
            <person name="Wiebenga A."/>
            <person name="Stenlid J."/>
            <person name="Eastwood D."/>
            <person name="Grigoriev I.V."/>
            <person name="Berka R.M."/>
            <person name="Blanchette R.A."/>
            <person name="Kersten P."/>
            <person name="Martinez A.T."/>
            <person name="Vicuna R."/>
            <person name="Cullen D."/>
        </authorList>
    </citation>
    <scope>NUCLEOTIDE SEQUENCE [LARGE SCALE GENOMIC DNA]</scope>
    <source>
        <strain evidence="4 5">B</strain>
    </source>
</reference>
<dbReference type="OrthoDB" id="2735536at2759"/>
<dbReference type="PANTHER" id="PTHR10366">
    <property type="entry name" value="NAD DEPENDENT EPIMERASE/DEHYDRATASE"/>
    <property type="match status" value="1"/>
</dbReference>
<dbReference type="Gene3D" id="3.40.50.720">
    <property type="entry name" value="NAD(P)-binding Rossmann-like Domain"/>
    <property type="match status" value="2"/>
</dbReference>
<gene>
    <name evidence="4" type="ORF">CERSUDRAFT_69472</name>
</gene>
<dbReference type="PANTHER" id="PTHR10366:SF564">
    <property type="entry name" value="STEROL-4-ALPHA-CARBOXYLATE 3-DEHYDROGENASE, DECARBOXYLATING"/>
    <property type="match status" value="1"/>
</dbReference>